<sequence length="273" mass="31252">MTKQTLVLIQMDIAFGQPEVNYQHVIELFEQADLQEDEIVVLPEMWNTAYDLTRLAQIADPAGQQTIRVLSALAKKYHVTIFGGSVAVKENEAFFNRSYIISTEGTVLAQYDKVHLFGLMHEEQYLTAGAKRAEYRDGLFHFAPVICYDLRFPEWFRIQARMGINTFILSAQWPEPRIEQWKQLAIARAIENQSYIVAVNRVGADPENQYNGHSLVVTPTGEILKELGTKEEIVRCVIELEQIQTARNQMSVLTDSRPELYEQIRKGEITDAN</sequence>
<dbReference type="eggNOG" id="COG0388">
    <property type="taxonomic scope" value="Bacteria"/>
</dbReference>
<dbReference type="InterPro" id="IPR001110">
    <property type="entry name" value="UPF0012_CS"/>
</dbReference>
<reference evidence="3 4" key="1">
    <citation type="submission" date="2013-03" db="EMBL/GenBank/DDBJ databases">
        <title>The Genome Sequence of Enterococcus sulfureus ATCC_49903 (PacBio/Illumina hybrid assembly).</title>
        <authorList>
            <consortium name="The Broad Institute Genomics Platform"/>
            <consortium name="The Broad Institute Genome Sequencing Center for Infectious Disease"/>
            <person name="Earl A."/>
            <person name="Russ C."/>
            <person name="Gilmore M."/>
            <person name="Surin D."/>
            <person name="Walker B."/>
            <person name="Young S."/>
            <person name="Zeng Q."/>
            <person name="Gargeya S."/>
            <person name="Fitzgerald M."/>
            <person name="Haas B."/>
            <person name="Abouelleil A."/>
            <person name="Allen A.W."/>
            <person name="Alvarado L."/>
            <person name="Arachchi H.M."/>
            <person name="Berlin A.M."/>
            <person name="Chapman S.B."/>
            <person name="Gainer-Dewar J."/>
            <person name="Goldberg J."/>
            <person name="Griggs A."/>
            <person name="Gujja S."/>
            <person name="Hansen M."/>
            <person name="Howarth C."/>
            <person name="Imamovic A."/>
            <person name="Ireland A."/>
            <person name="Larimer J."/>
            <person name="McCowan C."/>
            <person name="Murphy C."/>
            <person name="Pearson M."/>
            <person name="Poon T.W."/>
            <person name="Priest M."/>
            <person name="Roberts A."/>
            <person name="Saif S."/>
            <person name="Shea T."/>
            <person name="Sisk P."/>
            <person name="Sykes S."/>
            <person name="Wortman J."/>
            <person name="Nusbaum C."/>
            <person name="Birren B."/>
        </authorList>
    </citation>
    <scope>NUCLEOTIDE SEQUENCE [LARGE SCALE GENOMIC DNA]</scope>
    <source>
        <strain evidence="3 4">ATCC 49903</strain>
    </source>
</reference>
<dbReference type="Pfam" id="PF00795">
    <property type="entry name" value="CN_hydrolase"/>
    <property type="match status" value="1"/>
</dbReference>
<dbReference type="RefSeq" id="WP_016186096.1">
    <property type="nucleotide sequence ID" value="NZ_ASWO01000003.1"/>
</dbReference>
<dbReference type="InterPro" id="IPR036526">
    <property type="entry name" value="C-N_Hydrolase_sf"/>
</dbReference>
<dbReference type="PATRIC" id="fig|1140003.3.peg.1599"/>
<accession>S0NX55</accession>
<dbReference type="InterPro" id="IPR003010">
    <property type="entry name" value="C-N_Hydrolase"/>
</dbReference>
<comment type="caution">
    <text evidence="3">The sequence shown here is derived from an EMBL/GenBank/DDBJ whole genome shotgun (WGS) entry which is preliminary data.</text>
</comment>
<dbReference type="PANTHER" id="PTHR23088:SF27">
    <property type="entry name" value="DEAMINATED GLUTATHIONE AMIDASE"/>
    <property type="match status" value="1"/>
</dbReference>
<dbReference type="CDD" id="cd07583">
    <property type="entry name" value="nitrilase_5"/>
    <property type="match status" value="1"/>
</dbReference>
<dbReference type="PANTHER" id="PTHR23088">
    <property type="entry name" value="NITRILASE-RELATED"/>
    <property type="match status" value="1"/>
</dbReference>
<gene>
    <name evidence="3" type="ORF">I573_00930</name>
</gene>
<dbReference type="AlphaFoldDB" id="S0NX55"/>
<organism evidence="3 4">
    <name type="scientific">Enterococcus sulfureus ATCC 49903</name>
    <dbReference type="NCBI Taxonomy" id="1140003"/>
    <lineage>
        <taxon>Bacteria</taxon>
        <taxon>Bacillati</taxon>
        <taxon>Bacillota</taxon>
        <taxon>Bacilli</taxon>
        <taxon>Lactobacillales</taxon>
        <taxon>Enterococcaceae</taxon>
        <taxon>Enterococcus</taxon>
    </lineage>
</organism>
<dbReference type="EMBL" id="ASWO01000003">
    <property type="protein sequence ID" value="EOT86177.1"/>
    <property type="molecule type" value="Genomic_DNA"/>
</dbReference>
<dbReference type="SUPFAM" id="SSF56317">
    <property type="entry name" value="Carbon-nitrogen hydrolase"/>
    <property type="match status" value="1"/>
</dbReference>
<evidence type="ECO:0000259" key="2">
    <source>
        <dbReference type="PROSITE" id="PS50263"/>
    </source>
</evidence>
<dbReference type="PROSITE" id="PS01227">
    <property type="entry name" value="UPF0012"/>
    <property type="match status" value="1"/>
</dbReference>
<evidence type="ECO:0000256" key="1">
    <source>
        <dbReference type="ARBA" id="ARBA00010613"/>
    </source>
</evidence>
<dbReference type="STRING" id="1140003.OMY_01659"/>
<feature type="domain" description="CN hydrolase" evidence="2">
    <location>
        <begin position="4"/>
        <end position="240"/>
    </location>
</feature>
<name>S0NX55_9ENTE</name>
<comment type="similarity">
    <text evidence="1">Belongs to the carbon-nitrogen hydrolase superfamily. NIT1/NIT2 family.</text>
</comment>
<dbReference type="Gene3D" id="3.60.110.10">
    <property type="entry name" value="Carbon-nitrogen hydrolase"/>
    <property type="match status" value="1"/>
</dbReference>
<keyword evidence="4" id="KW-1185">Reference proteome</keyword>
<proteinExistence type="inferred from homology"/>
<protein>
    <recommendedName>
        <fullName evidence="2">CN hydrolase domain-containing protein</fullName>
    </recommendedName>
</protein>
<dbReference type="PROSITE" id="PS50263">
    <property type="entry name" value="CN_HYDROLASE"/>
    <property type="match status" value="1"/>
</dbReference>
<dbReference type="Proteomes" id="UP000015961">
    <property type="component" value="Unassembled WGS sequence"/>
</dbReference>
<evidence type="ECO:0000313" key="3">
    <source>
        <dbReference type="EMBL" id="EOT86177.1"/>
    </source>
</evidence>
<evidence type="ECO:0000313" key="4">
    <source>
        <dbReference type="Proteomes" id="UP000015961"/>
    </source>
</evidence>
<dbReference type="OrthoDB" id="9811121at2"/>